<feature type="domain" description="BTB" evidence="1">
    <location>
        <begin position="1"/>
        <end position="68"/>
    </location>
</feature>
<dbReference type="EMBL" id="BTSX01000001">
    <property type="protein sequence ID" value="GMS81344.1"/>
    <property type="molecule type" value="Genomic_DNA"/>
</dbReference>
<dbReference type="PANTHER" id="PTHR22744:SF14">
    <property type="entry name" value="BTB DOMAIN-CONTAINING PROTEIN-RELATED"/>
    <property type="match status" value="1"/>
</dbReference>
<dbReference type="AlphaFoldDB" id="A0AAV5SIU5"/>
<comment type="caution">
    <text evidence="2">The sequence shown here is derived from an EMBL/GenBank/DDBJ whole genome shotgun (WGS) entry which is preliminary data.</text>
</comment>
<sequence length="136" mass="16200">MFYANFAQKNQKEIELKDVDREEFVEMLHVIYPSNKMITDDSAEYLLKLADRFQISTLTTRVEKSRIHRLRNLSNLEKLRLAYRYRLCNLKECCLTPIVTEQDFKDVKHSPISSDLSNDMKTALFERVVKTFEEEE</sequence>
<dbReference type="PANTHER" id="PTHR22744">
    <property type="entry name" value="HELIX LOOP HELIX PROTEIN 21-RELATED"/>
    <property type="match status" value="1"/>
</dbReference>
<protein>
    <recommendedName>
        <fullName evidence="1">BTB domain-containing protein</fullName>
    </recommendedName>
</protein>
<proteinExistence type="predicted"/>
<dbReference type="Proteomes" id="UP001432027">
    <property type="component" value="Unassembled WGS sequence"/>
</dbReference>
<keyword evidence="3" id="KW-1185">Reference proteome</keyword>
<organism evidence="2 3">
    <name type="scientific">Pristionchus entomophagus</name>
    <dbReference type="NCBI Taxonomy" id="358040"/>
    <lineage>
        <taxon>Eukaryota</taxon>
        <taxon>Metazoa</taxon>
        <taxon>Ecdysozoa</taxon>
        <taxon>Nematoda</taxon>
        <taxon>Chromadorea</taxon>
        <taxon>Rhabditida</taxon>
        <taxon>Rhabditina</taxon>
        <taxon>Diplogasteromorpha</taxon>
        <taxon>Diplogasteroidea</taxon>
        <taxon>Neodiplogasteridae</taxon>
        <taxon>Pristionchus</taxon>
    </lineage>
</organism>
<dbReference type="SUPFAM" id="SSF54695">
    <property type="entry name" value="POZ domain"/>
    <property type="match status" value="1"/>
</dbReference>
<dbReference type="Pfam" id="PF00651">
    <property type="entry name" value="BTB"/>
    <property type="match status" value="1"/>
</dbReference>
<accession>A0AAV5SIU5</accession>
<evidence type="ECO:0000259" key="1">
    <source>
        <dbReference type="Pfam" id="PF00651"/>
    </source>
</evidence>
<dbReference type="InterPro" id="IPR000210">
    <property type="entry name" value="BTB/POZ_dom"/>
</dbReference>
<dbReference type="Gene3D" id="3.30.710.10">
    <property type="entry name" value="Potassium Channel Kv1.1, Chain A"/>
    <property type="match status" value="1"/>
</dbReference>
<dbReference type="CDD" id="cd18186">
    <property type="entry name" value="BTB_POZ_ZBTB_KLHL-like"/>
    <property type="match status" value="1"/>
</dbReference>
<dbReference type="InterPro" id="IPR011333">
    <property type="entry name" value="SKP1/BTB/POZ_sf"/>
</dbReference>
<name>A0AAV5SIU5_9BILA</name>
<evidence type="ECO:0000313" key="3">
    <source>
        <dbReference type="Proteomes" id="UP001432027"/>
    </source>
</evidence>
<reference evidence="2" key="1">
    <citation type="submission" date="2023-10" db="EMBL/GenBank/DDBJ databases">
        <title>Genome assembly of Pristionchus species.</title>
        <authorList>
            <person name="Yoshida K."/>
            <person name="Sommer R.J."/>
        </authorList>
    </citation>
    <scope>NUCLEOTIDE SEQUENCE</scope>
    <source>
        <strain evidence="2">RS0144</strain>
    </source>
</reference>
<gene>
    <name evidence="2" type="ORF">PENTCL1PPCAC_3519</name>
</gene>
<evidence type="ECO:0000313" key="2">
    <source>
        <dbReference type="EMBL" id="GMS81344.1"/>
    </source>
</evidence>